<name>A0ABD3N5M1_9STRA</name>
<organism evidence="1 2">
    <name type="scientific">Stephanodiscus triporus</name>
    <dbReference type="NCBI Taxonomy" id="2934178"/>
    <lineage>
        <taxon>Eukaryota</taxon>
        <taxon>Sar</taxon>
        <taxon>Stramenopiles</taxon>
        <taxon>Ochrophyta</taxon>
        <taxon>Bacillariophyta</taxon>
        <taxon>Coscinodiscophyceae</taxon>
        <taxon>Thalassiosirophycidae</taxon>
        <taxon>Stephanodiscales</taxon>
        <taxon>Stephanodiscaceae</taxon>
        <taxon>Stephanodiscus</taxon>
    </lineage>
</organism>
<gene>
    <name evidence="1" type="ORF">ACHAW5_010515</name>
</gene>
<evidence type="ECO:0000313" key="1">
    <source>
        <dbReference type="EMBL" id="KAL3771410.1"/>
    </source>
</evidence>
<comment type="caution">
    <text evidence="1">The sequence shown here is derived from an EMBL/GenBank/DDBJ whole genome shotgun (WGS) entry which is preliminary data.</text>
</comment>
<sequence>MPFSTFNTKQQKSLLMCLSIDRMYYMTYMGANWRDSVSSDALDTLLCTVNGLEELSAAEREGSEILLL</sequence>
<reference evidence="1 2" key="1">
    <citation type="submission" date="2024-10" db="EMBL/GenBank/DDBJ databases">
        <title>Updated reference genomes for cyclostephanoid diatoms.</title>
        <authorList>
            <person name="Roberts W.R."/>
            <person name="Alverson A.J."/>
        </authorList>
    </citation>
    <scope>NUCLEOTIDE SEQUENCE [LARGE SCALE GENOMIC DNA]</scope>
    <source>
        <strain evidence="1 2">AJA276-08</strain>
    </source>
</reference>
<keyword evidence="2" id="KW-1185">Reference proteome</keyword>
<dbReference type="AlphaFoldDB" id="A0ABD3N5M1"/>
<accession>A0ABD3N5M1</accession>
<proteinExistence type="predicted"/>
<dbReference type="EMBL" id="JALLAZ020001603">
    <property type="protein sequence ID" value="KAL3771410.1"/>
    <property type="molecule type" value="Genomic_DNA"/>
</dbReference>
<protein>
    <submittedName>
        <fullName evidence="1">Uncharacterized protein</fullName>
    </submittedName>
</protein>
<dbReference type="Proteomes" id="UP001530315">
    <property type="component" value="Unassembled WGS sequence"/>
</dbReference>
<evidence type="ECO:0000313" key="2">
    <source>
        <dbReference type="Proteomes" id="UP001530315"/>
    </source>
</evidence>